<evidence type="ECO:0000256" key="1">
    <source>
        <dbReference type="ARBA" id="ARBA00022612"/>
    </source>
</evidence>
<feature type="region of interest" description="Disordered" evidence="3">
    <location>
        <begin position="285"/>
        <end position="304"/>
    </location>
</feature>
<dbReference type="PANTHER" id="PTHR41328">
    <property type="entry name" value="TERMINASE SMALL SUBUNIT-RELATED"/>
    <property type="match status" value="1"/>
</dbReference>
<dbReference type="EMBL" id="JBANDC010000002">
    <property type="protein sequence ID" value="MEM4986274.1"/>
    <property type="molecule type" value="Genomic_DNA"/>
</dbReference>
<dbReference type="InterPro" id="IPR052404">
    <property type="entry name" value="SPP1-like_terminase"/>
</dbReference>
<dbReference type="PANTHER" id="PTHR41328:SF2">
    <property type="entry name" value="TERMINASE SMALL SUBUNIT"/>
    <property type="match status" value="1"/>
</dbReference>
<dbReference type="Pfam" id="PF03592">
    <property type="entry name" value="Terminase_2"/>
    <property type="match status" value="1"/>
</dbReference>
<dbReference type="InterPro" id="IPR038713">
    <property type="entry name" value="Terminase_Gp1_N_sf"/>
</dbReference>
<evidence type="ECO:0000256" key="3">
    <source>
        <dbReference type="SAM" id="MobiDB-lite"/>
    </source>
</evidence>
<feature type="compositionally biased region" description="Basic and acidic residues" evidence="3">
    <location>
        <begin position="287"/>
        <end position="304"/>
    </location>
</feature>
<name>A0ABU9PQJ7_9BURK</name>
<evidence type="ECO:0000313" key="4">
    <source>
        <dbReference type="EMBL" id="MEM4986274.1"/>
    </source>
</evidence>
<feature type="region of interest" description="Disordered" evidence="3">
    <location>
        <begin position="1"/>
        <end position="33"/>
    </location>
</feature>
<evidence type="ECO:0000256" key="2">
    <source>
        <dbReference type="ARBA" id="ARBA00023219"/>
    </source>
</evidence>
<keyword evidence="2" id="KW-0231">Viral genome packaging</keyword>
<protein>
    <submittedName>
        <fullName evidence="4">Terminase small subunit</fullName>
    </submittedName>
</protein>
<dbReference type="Proteomes" id="UP001495910">
    <property type="component" value="Unassembled WGS sequence"/>
</dbReference>
<dbReference type="InterPro" id="IPR005335">
    <property type="entry name" value="Terminase_ssu"/>
</dbReference>
<keyword evidence="5" id="KW-1185">Reference proteome</keyword>
<evidence type="ECO:0000313" key="5">
    <source>
        <dbReference type="Proteomes" id="UP001495910"/>
    </source>
</evidence>
<proteinExistence type="predicted"/>
<organism evidence="4 5">
    <name type="scientific">Collimonas rhizosphaerae</name>
    <dbReference type="NCBI Taxonomy" id="3126357"/>
    <lineage>
        <taxon>Bacteria</taxon>
        <taxon>Pseudomonadati</taxon>
        <taxon>Pseudomonadota</taxon>
        <taxon>Betaproteobacteria</taxon>
        <taxon>Burkholderiales</taxon>
        <taxon>Oxalobacteraceae</taxon>
        <taxon>Collimonas</taxon>
    </lineage>
</organism>
<gene>
    <name evidence="4" type="ORF">V8G57_02625</name>
</gene>
<reference evidence="4 5" key="1">
    <citation type="submission" date="2024-02" db="EMBL/GenBank/DDBJ databases">
        <title>Draft genome sequence of Collimonas sp. strain H4R21, an effective mineral-weathering bacterial strain isolated from the beech rhizosphere.</title>
        <authorList>
            <person name="Morin E."/>
            <person name="Uroz S."/>
            <person name="Leveau J.H.J."/>
            <person name="Kumar R."/>
            <person name="Rey M.W."/>
            <person name="Pham J."/>
        </authorList>
    </citation>
    <scope>NUCLEOTIDE SEQUENCE [LARGE SCALE GENOMIC DNA]</scope>
    <source>
        <strain evidence="4 5">H4R21</strain>
    </source>
</reference>
<sequence>MTKVTKSGPPARKATKRAIRDPAKDVAPEMPVDDSAAQARLRRAQEIVNGFDLPARTKLFVVEYTKDMNATQAAIRAGYAHKAAQEQSSRLLSNAMVKQAVDAVMNDRIEQGIFDGDMVISRWVEISQANPNSLTQYRRVNCRYCWGEGHRYQFTPAEMEDAKQALADSNAKRVLDELPELMWDDKGGLGFVGNRDPHPECPECWGEGVGRPFFTDTRKLGRESLPLYAGVKQTKDGLEIQMHNQSDALDKLARHFGLYKDKLADAVEKSYTREALEERFAGAMQRAQERQRQVDEERGTVVNG</sequence>
<dbReference type="RefSeq" id="WP_342828094.1">
    <property type="nucleotide sequence ID" value="NZ_JBANDC010000002.1"/>
</dbReference>
<feature type="compositionally biased region" description="Basic and acidic residues" evidence="3">
    <location>
        <begin position="18"/>
        <end position="27"/>
    </location>
</feature>
<comment type="caution">
    <text evidence="4">The sequence shown here is derived from an EMBL/GenBank/DDBJ whole genome shotgun (WGS) entry which is preliminary data.</text>
</comment>
<dbReference type="Gene3D" id="1.10.10.1400">
    <property type="entry name" value="Terminase, small subunit, N-terminal DNA-binding domain, HTH motif"/>
    <property type="match status" value="1"/>
</dbReference>
<accession>A0ABU9PQJ7</accession>
<keyword evidence="1" id="KW-1188">Viral release from host cell</keyword>